<organism evidence="2 3">
    <name type="scientific">Ancylostoma ceylanicum</name>
    <dbReference type="NCBI Taxonomy" id="53326"/>
    <lineage>
        <taxon>Eukaryota</taxon>
        <taxon>Metazoa</taxon>
        <taxon>Ecdysozoa</taxon>
        <taxon>Nematoda</taxon>
        <taxon>Chromadorea</taxon>
        <taxon>Rhabditida</taxon>
        <taxon>Rhabditina</taxon>
        <taxon>Rhabditomorpha</taxon>
        <taxon>Strongyloidea</taxon>
        <taxon>Ancylostomatidae</taxon>
        <taxon>Ancylostomatinae</taxon>
        <taxon>Ancylostoma</taxon>
    </lineage>
</organism>
<dbReference type="EMBL" id="KE124944">
    <property type="protein sequence ID" value="EPB74404.1"/>
    <property type="molecule type" value="Genomic_DNA"/>
</dbReference>
<name>A0A0D6LRC0_9BILA</name>
<proteinExistence type="predicted"/>
<evidence type="ECO:0000256" key="1">
    <source>
        <dbReference type="SAM" id="MobiDB-lite"/>
    </source>
</evidence>
<dbReference type="SUPFAM" id="SSF53822">
    <property type="entry name" value="Periplasmic binding protein-like I"/>
    <property type="match status" value="1"/>
</dbReference>
<evidence type="ECO:0000313" key="3">
    <source>
        <dbReference type="Proteomes" id="UP000054495"/>
    </source>
</evidence>
<dbReference type="InterPro" id="IPR028082">
    <property type="entry name" value="Peripla_BP_I"/>
</dbReference>
<keyword evidence="3" id="KW-1185">Reference proteome</keyword>
<dbReference type="Proteomes" id="UP000054495">
    <property type="component" value="Unassembled WGS sequence"/>
</dbReference>
<protein>
    <recommendedName>
        <fullName evidence="4">Receptor ligand binding region domain-containing protein</fullName>
    </recommendedName>
</protein>
<sequence>MKLTLNTQTERREVNSGEARQAQYQKGRERMGSFTDLITYVRVGIAALEESSQSIGWHVCGGAVGMAIDRLSELGITKDFEFQLFITPTTCDSADTFGIGMDFMVKNAVDVVIAPPCRNGYDFYPVQAIAIELYPAITRPEGLDEAVHSPLKTAQSRTATGDVRVGSCRDRALYRLDGMSDFGRENRRDDIFILMAWREVDMAVEEVRVEVVDDILHYPSR</sequence>
<gene>
    <name evidence="2" type="ORF">ANCCEY_06525</name>
</gene>
<feature type="region of interest" description="Disordered" evidence="1">
    <location>
        <begin position="1"/>
        <end position="22"/>
    </location>
</feature>
<dbReference type="AlphaFoldDB" id="A0A0D6LRC0"/>
<reference evidence="2 3" key="1">
    <citation type="submission" date="2013-05" db="EMBL/GenBank/DDBJ databases">
        <title>Draft genome of the parasitic nematode Anyclostoma ceylanicum.</title>
        <authorList>
            <person name="Mitreva M."/>
        </authorList>
    </citation>
    <scope>NUCLEOTIDE SEQUENCE [LARGE SCALE GENOMIC DNA]</scope>
</reference>
<evidence type="ECO:0008006" key="4">
    <source>
        <dbReference type="Google" id="ProtNLM"/>
    </source>
</evidence>
<accession>A0A0D6LRC0</accession>
<dbReference type="Gene3D" id="3.40.50.2300">
    <property type="match status" value="1"/>
</dbReference>
<evidence type="ECO:0000313" key="2">
    <source>
        <dbReference type="EMBL" id="EPB74404.1"/>
    </source>
</evidence>